<keyword evidence="2" id="KW-1185">Reference proteome</keyword>
<evidence type="ECO:0000313" key="2">
    <source>
        <dbReference type="Proteomes" id="UP001203004"/>
    </source>
</evidence>
<protein>
    <recommendedName>
        <fullName evidence="3">NERD domain-containing protein</fullName>
    </recommendedName>
</protein>
<proteinExistence type="predicted"/>
<evidence type="ECO:0000313" key="1">
    <source>
        <dbReference type="EMBL" id="MCL1630652.1"/>
    </source>
</evidence>
<sequence length="264" mass="30988">MAQLIKINQCVSRYQHNFRLYANRYHWLKQRRGQEWKQNWENHLSHIKTYGGVDDNEDKKSWFHDFENWLFEKQIEWSTRTAYEQSQLPESIREECWLKRIVHGINDVSFLMFQPVLLTKSGSVQLDSLLISNDTISCIHPVSGAYGAVFRPVSQRQWKIIADGGNIRTIINPLISLRRSQAVVSSFLKKNELSGFNVTSVVYAPECYIEDSGTGSYEAEFVDRRNERSWFQKVDQHSLLMKREQVDCVEQLLIHCETVAEPRD</sequence>
<dbReference type="Proteomes" id="UP001203004">
    <property type="component" value="Unassembled WGS sequence"/>
</dbReference>
<name>A0ABT0M730_9BACL</name>
<gene>
    <name evidence="1" type="ORF">M3N64_01620</name>
</gene>
<reference evidence="1 2" key="1">
    <citation type="submission" date="2022-05" db="EMBL/GenBank/DDBJ databases">
        <title>Sporolactobacillus sp nov CPB3-1, isolated from tree bark (Mangifera indica L.).</title>
        <authorList>
            <person name="Phuengjayaem S."/>
            <person name="Tanasupawat S."/>
        </authorList>
    </citation>
    <scope>NUCLEOTIDE SEQUENCE [LARGE SCALE GENOMIC DNA]</scope>
    <source>
        <strain evidence="1 2">CPB3-1</strain>
    </source>
</reference>
<dbReference type="RefSeq" id="WP_249096276.1">
    <property type="nucleotide sequence ID" value="NZ_JAMAST010000001.1"/>
</dbReference>
<evidence type="ECO:0008006" key="3">
    <source>
        <dbReference type="Google" id="ProtNLM"/>
    </source>
</evidence>
<organism evidence="1 2">
    <name type="scientific">Sporolactobacillus mangiferae</name>
    <dbReference type="NCBI Taxonomy" id="2940498"/>
    <lineage>
        <taxon>Bacteria</taxon>
        <taxon>Bacillati</taxon>
        <taxon>Bacillota</taxon>
        <taxon>Bacilli</taxon>
        <taxon>Bacillales</taxon>
        <taxon>Sporolactobacillaceae</taxon>
        <taxon>Sporolactobacillus</taxon>
    </lineage>
</organism>
<comment type="caution">
    <text evidence="1">The sequence shown here is derived from an EMBL/GenBank/DDBJ whole genome shotgun (WGS) entry which is preliminary data.</text>
</comment>
<accession>A0ABT0M730</accession>
<dbReference type="EMBL" id="JAMAST010000001">
    <property type="protein sequence ID" value="MCL1630652.1"/>
    <property type="molecule type" value="Genomic_DNA"/>
</dbReference>